<dbReference type="SUPFAM" id="SSF55729">
    <property type="entry name" value="Acyl-CoA N-acyltransferases (Nat)"/>
    <property type="match status" value="1"/>
</dbReference>
<dbReference type="EMBL" id="WJEE01000003">
    <property type="protein sequence ID" value="MRI65276.1"/>
    <property type="molecule type" value="Genomic_DNA"/>
</dbReference>
<dbReference type="PIRSF" id="PIRSF037663">
    <property type="entry name" value="Acetyltransf_GNAT_prd"/>
    <property type="match status" value="1"/>
</dbReference>
<dbReference type="CDD" id="cd04301">
    <property type="entry name" value="NAT_SF"/>
    <property type="match status" value="1"/>
</dbReference>
<dbReference type="InterPro" id="IPR000182">
    <property type="entry name" value="GNAT_dom"/>
</dbReference>
<dbReference type="Proteomes" id="UP000435187">
    <property type="component" value="Unassembled WGS sequence"/>
</dbReference>
<dbReference type="GO" id="GO:0016747">
    <property type="term" value="F:acyltransferase activity, transferring groups other than amino-acyl groups"/>
    <property type="evidence" value="ECO:0007669"/>
    <property type="project" value="InterPro"/>
</dbReference>
<name>A0A6N7R2K7_9BACI</name>
<evidence type="ECO:0000313" key="3">
    <source>
        <dbReference type="Proteomes" id="UP000435187"/>
    </source>
</evidence>
<dbReference type="RefSeq" id="WP_153834138.1">
    <property type="nucleotide sequence ID" value="NZ_JBHUMW010000002.1"/>
</dbReference>
<dbReference type="Pfam" id="PF00583">
    <property type="entry name" value="Acetyltransf_1"/>
    <property type="match status" value="1"/>
</dbReference>
<dbReference type="PANTHER" id="PTHR43415">
    <property type="entry name" value="SPERMIDINE N(1)-ACETYLTRANSFERASE"/>
    <property type="match status" value="1"/>
</dbReference>
<dbReference type="PROSITE" id="PS51186">
    <property type="entry name" value="GNAT"/>
    <property type="match status" value="1"/>
</dbReference>
<accession>A0A6N7R2K7</accession>
<dbReference type="InterPro" id="IPR016181">
    <property type="entry name" value="Acyl_CoA_acyltransferase"/>
</dbReference>
<proteinExistence type="predicted"/>
<dbReference type="InterPro" id="IPR017255">
    <property type="entry name" value="AcTrfase_GNAT_prd"/>
</dbReference>
<dbReference type="PANTHER" id="PTHR43415:SF3">
    <property type="entry name" value="GNAT-FAMILY ACETYLTRANSFERASE"/>
    <property type="match status" value="1"/>
</dbReference>
<feature type="domain" description="N-acetyltransferase" evidence="1">
    <location>
        <begin position="1"/>
        <end position="165"/>
    </location>
</feature>
<keyword evidence="2" id="KW-0808">Transferase</keyword>
<reference evidence="2 3" key="1">
    <citation type="submission" date="2019-10" db="EMBL/GenBank/DDBJ databases">
        <title>Gracilibacillus salitolerans sp. nov., a moderate halophile isolated from a saline soil in northwest China.</title>
        <authorList>
            <person name="Gan L."/>
        </authorList>
    </citation>
    <scope>NUCLEOTIDE SEQUENCE [LARGE SCALE GENOMIC DNA]</scope>
    <source>
        <strain evidence="2 3">TP2-8</strain>
    </source>
</reference>
<sequence length="165" mass="18824">MIIRTIKMSDAEKLANLIVEVEQSSQYMLLEPGERENSADKQLKMIKSVQDSNNSTILVAEENQQLLGYLFAFGGNSRRNRHIVYIVVGVLAGYRGQGIGSKLFNQLDQWARLQNIRRMELTVATSNRSAVELYKKIGFEIEGTKRKALLVEGEYLDEYYMAKLL</sequence>
<evidence type="ECO:0000259" key="1">
    <source>
        <dbReference type="PROSITE" id="PS51186"/>
    </source>
</evidence>
<dbReference type="Gene3D" id="3.40.630.30">
    <property type="match status" value="1"/>
</dbReference>
<protein>
    <submittedName>
        <fullName evidence="2">GNAT family N-acetyltransferase</fullName>
    </submittedName>
</protein>
<comment type="caution">
    <text evidence="2">The sequence shown here is derived from an EMBL/GenBank/DDBJ whole genome shotgun (WGS) entry which is preliminary data.</text>
</comment>
<organism evidence="2 3">
    <name type="scientific">Gracilibacillus thailandensis</name>
    <dbReference type="NCBI Taxonomy" id="563735"/>
    <lineage>
        <taxon>Bacteria</taxon>
        <taxon>Bacillati</taxon>
        <taxon>Bacillota</taxon>
        <taxon>Bacilli</taxon>
        <taxon>Bacillales</taxon>
        <taxon>Bacillaceae</taxon>
        <taxon>Gracilibacillus</taxon>
    </lineage>
</organism>
<evidence type="ECO:0000313" key="2">
    <source>
        <dbReference type="EMBL" id="MRI65276.1"/>
    </source>
</evidence>
<dbReference type="AlphaFoldDB" id="A0A6N7R2K7"/>
<gene>
    <name evidence="2" type="ORF">GH885_02810</name>
</gene>
<keyword evidence="3" id="KW-1185">Reference proteome</keyword>